<dbReference type="Proteomes" id="UP000198211">
    <property type="component" value="Unassembled WGS sequence"/>
</dbReference>
<feature type="compositionally biased region" description="Basic and acidic residues" evidence="1">
    <location>
        <begin position="268"/>
        <end position="278"/>
    </location>
</feature>
<accession>A0A225VYE3</accession>
<name>A0A225VYE3_9STRA</name>
<feature type="region of interest" description="Disordered" evidence="1">
    <location>
        <begin position="228"/>
        <end position="298"/>
    </location>
</feature>
<dbReference type="OrthoDB" id="18186at2759"/>
<evidence type="ECO:0000313" key="3">
    <source>
        <dbReference type="Proteomes" id="UP000198211"/>
    </source>
</evidence>
<comment type="caution">
    <text evidence="2">The sequence shown here is derived from an EMBL/GenBank/DDBJ whole genome shotgun (WGS) entry which is preliminary data.</text>
</comment>
<dbReference type="AlphaFoldDB" id="A0A225VYE3"/>
<protein>
    <submittedName>
        <fullName evidence="2">Uncharacterized protein</fullName>
    </submittedName>
</protein>
<reference evidence="3" key="1">
    <citation type="submission" date="2017-03" db="EMBL/GenBank/DDBJ databases">
        <title>Phytopthora megakarya and P. palmivora, two closely related causual agents of cacao black pod achieved similar genome size and gene model numbers by different mechanisms.</title>
        <authorList>
            <person name="Ali S."/>
            <person name="Shao J."/>
            <person name="Larry D.J."/>
            <person name="Kronmiller B."/>
            <person name="Shen D."/>
            <person name="Strem M.D."/>
            <person name="Melnick R.L."/>
            <person name="Guiltinan M.J."/>
            <person name="Tyler B.M."/>
            <person name="Meinhardt L.W."/>
            <person name="Bailey B.A."/>
        </authorList>
    </citation>
    <scope>NUCLEOTIDE SEQUENCE [LARGE SCALE GENOMIC DNA]</scope>
    <source>
        <strain evidence="3">zdho120</strain>
    </source>
</reference>
<evidence type="ECO:0000313" key="2">
    <source>
        <dbReference type="EMBL" id="OWZ10466.1"/>
    </source>
</evidence>
<gene>
    <name evidence="2" type="ORF">PHMEG_00016679</name>
</gene>
<evidence type="ECO:0000256" key="1">
    <source>
        <dbReference type="SAM" id="MobiDB-lite"/>
    </source>
</evidence>
<dbReference type="EMBL" id="NBNE01002435">
    <property type="protein sequence ID" value="OWZ10466.1"/>
    <property type="molecule type" value="Genomic_DNA"/>
</dbReference>
<proteinExistence type="predicted"/>
<keyword evidence="3" id="KW-1185">Reference proteome</keyword>
<sequence>MENASKWWLDMDRRMPERKRTWKNLKRALLPRYGEKLDKSTAEWRVNMRRMMPGETHADLAAGLRDVVGCNKVSEQVLLAQFYHNLDNPTKTLVKPKPKPRTLEEVVEKATEIDDSMDNEAQGMMNIGQSWATSPSRYFIPMDGTTRQMGVIPGVSGTGMDAMMTEGVDDVDSSSTRAAALFTSPQGVYKAYSGTWDPPPDHTWNDKYWYEPRETARKTAAAASTASIQMESKRTAVNAKPSLEQTVSSGEEPDDKPRKIRLKTTVKKTTDPKKRDQETSVGQRRVSADGSKCFACNQ</sequence>
<organism evidence="2 3">
    <name type="scientific">Phytophthora megakarya</name>
    <dbReference type="NCBI Taxonomy" id="4795"/>
    <lineage>
        <taxon>Eukaryota</taxon>
        <taxon>Sar</taxon>
        <taxon>Stramenopiles</taxon>
        <taxon>Oomycota</taxon>
        <taxon>Peronosporomycetes</taxon>
        <taxon>Peronosporales</taxon>
        <taxon>Peronosporaceae</taxon>
        <taxon>Phytophthora</taxon>
    </lineage>
</organism>